<accession>A0A835W881</accession>
<evidence type="ECO:0000313" key="2">
    <source>
        <dbReference type="Proteomes" id="UP000650467"/>
    </source>
</evidence>
<name>A0A835W881_CHLIN</name>
<dbReference type="EMBL" id="JAEHOC010000006">
    <property type="protein sequence ID" value="KAG2440984.1"/>
    <property type="molecule type" value="Genomic_DNA"/>
</dbReference>
<sequence length="226" mass="24912">MAKNVFGIPIDDEYLSSLPEYSDKKEISQLDRAKEALRLKNSQEKDTDVQRYLDNLKAEYGNGVSTKVAFYNATGATLELVTTKDWHGHIGQSPVPLTVYNGQWAGFLHVKTGGAAVGSTGAVVYRGLGLDGNNHDWMFIWSNPFARGSWDNAVYAEVRSVGHFQEPGIWDVISNIIDKRADPAFGPDGQRWIEQQVEDKGRGKMTITTGSDSTPIVSVTFTLQGL</sequence>
<proteinExistence type="predicted"/>
<dbReference type="Pfam" id="PF21230">
    <property type="entry name" value="Nakanori"/>
    <property type="match status" value="1"/>
</dbReference>
<organism evidence="1 2">
    <name type="scientific">Chlamydomonas incerta</name>
    <dbReference type="NCBI Taxonomy" id="51695"/>
    <lineage>
        <taxon>Eukaryota</taxon>
        <taxon>Viridiplantae</taxon>
        <taxon>Chlorophyta</taxon>
        <taxon>core chlorophytes</taxon>
        <taxon>Chlorophyceae</taxon>
        <taxon>CS clade</taxon>
        <taxon>Chlamydomonadales</taxon>
        <taxon>Chlamydomonadaceae</taxon>
        <taxon>Chlamydomonas</taxon>
    </lineage>
</organism>
<evidence type="ECO:0008006" key="3">
    <source>
        <dbReference type="Google" id="ProtNLM"/>
    </source>
</evidence>
<protein>
    <recommendedName>
        <fullName evidence="3">23 kDa jasmonate-induced protein-like</fullName>
    </recommendedName>
</protein>
<evidence type="ECO:0000313" key="1">
    <source>
        <dbReference type="EMBL" id="KAG2440984.1"/>
    </source>
</evidence>
<reference evidence="1" key="1">
    <citation type="journal article" date="2020" name="bioRxiv">
        <title>Comparative genomics of Chlamydomonas.</title>
        <authorList>
            <person name="Craig R.J."/>
            <person name="Hasan A.R."/>
            <person name="Ness R.W."/>
            <person name="Keightley P.D."/>
        </authorList>
    </citation>
    <scope>NUCLEOTIDE SEQUENCE</scope>
    <source>
        <strain evidence="1">SAG 7.73</strain>
    </source>
</reference>
<dbReference type="InterPro" id="IPR049065">
    <property type="entry name" value="Nakanori"/>
</dbReference>
<comment type="caution">
    <text evidence="1">The sequence shown here is derived from an EMBL/GenBank/DDBJ whole genome shotgun (WGS) entry which is preliminary data.</text>
</comment>
<dbReference type="AlphaFoldDB" id="A0A835W881"/>
<dbReference type="Gene3D" id="2.60.270.50">
    <property type="match status" value="1"/>
</dbReference>
<dbReference type="InterPro" id="IPR053085">
    <property type="entry name" value="Jasmonate-induced_protein"/>
</dbReference>
<dbReference type="PANTHER" id="PTHR36482">
    <property type="entry name" value="OSJNBA0024J22.15 PROTEIN"/>
    <property type="match status" value="1"/>
</dbReference>
<gene>
    <name evidence="1" type="ORF">HXX76_003837</name>
</gene>
<dbReference type="Proteomes" id="UP000650467">
    <property type="component" value="Unassembled WGS sequence"/>
</dbReference>
<keyword evidence="2" id="KW-1185">Reference proteome</keyword>
<dbReference type="OrthoDB" id="2617878at2759"/>
<dbReference type="PANTHER" id="PTHR36482:SF5">
    <property type="entry name" value="23 KDA JASMONATE-INDUCED PROTEIN-LIKE"/>
    <property type="match status" value="1"/>
</dbReference>